<organism evidence="1 2">
    <name type="scientific">Phocaeicola plebeius</name>
    <dbReference type="NCBI Taxonomy" id="310297"/>
    <lineage>
        <taxon>Bacteria</taxon>
        <taxon>Pseudomonadati</taxon>
        <taxon>Bacteroidota</taxon>
        <taxon>Bacteroidia</taxon>
        <taxon>Bacteroidales</taxon>
        <taxon>Bacteroidaceae</taxon>
        <taxon>Phocaeicola</taxon>
    </lineage>
</organism>
<sequence>MKQWQVLQTVFPKVITENFEFTNCEETPDSINYWLEEREYMSREDYKKGTVRPYGFTDYKTIQDFPIRGRGVYLHVRRRKWIDRSTGEIFTYEYDNLTESGSKLTPEFVAFLKEED</sequence>
<dbReference type="EMBL" id="QRHQ01000049">
    <property type="protein sequence ID" value="RHF85686.1"/>
    <property type="molecule type" value="Genomic_DNA"/>
</dbReference>
<evidence type="ECO:0000313" key="1">
    <source>
        <dbReference type="EMBL" id="RHF85686.1"/>
    </source>
</evidence>
<dbReference type="AlphaFoldDB" id="A0A414QY27"/>
<name>A0A414QY27_9BACT</name>
<gene>
    <name evidence="1" type="ORF">DW653_15585</name>
</gene>
<comment type="caution">
    <text evidence="1">The sequence shown here is derived from an EMBL/GenBank/DDBJ whole genome shotgun (WGS) entry which is preliminary data.</text>
</comment>
<evidence type="ECO:0000313" key="2">
    <source>
        <dbReference type="Proteomes" id="UP000283485"/>
    </source>
</evidence>
<dbReference type="RefSeq" id="WP_118212209.1">
    <property type="nucleotide sequence ID" value="NZ_JAQDLO010000103.1"/>
</dbReference>
<accession>A0A414QY27</accession>
<reference evidence="1 2" key="1">
    <citation type="submission" date="2018-08" db="EMBL/GenBank/DDBJ databases">
        <title>A genome reference for cultivated species of the human gut microbiota.</title>
        <authorList>
            <person name="Zou Y."/>
            <person name="Xue W."/>
            <person name="Luo G."/>
        </authorList>
    </citation>
    <scope>NUCLEOTIDE SEQUENCE [LARGE SCALE GENOMIC DNA]</scope>
    <source>
        <strain evidence="1 2">AM23-23</strain>
    </source>
</reference>
<dbReference type="Proteomes" id="UP000283485">
    <property type="component" value="Unassembled WGS sequence"/>
</dbReference>
<proteinExistence type="predicted"/>
<protein>
    <submittedName>
        <fullName evidence="1">Transposase family protein</fullName>
    </submittedName>
</protein>